<keyword evidence="4" id="KW-1185">Reference proteome</keyword>
<feature type="compositionally biased region" description="Basic and acidic residues" evidence="1">
    <location>
        <begin position="714"/>
        <end position="724"/>
    </location>
</feature>
<dbReference type="HOGENOM" id="CLU_356341_0_0_0"/>
<organism evidence="3 4">
    <name type="scientific">Roseiflexus castenholzii (strain DSM 13941 / HLO8)</name>
    <dbReference type="NCBI Taxonomy" id="383372"/>
    <lineage>
        <taxon>Bacteria</taxon>
        <taxon>Bacillati</taxon>
        <taxon>Chloroflexota</taxon>
        <taxon>Chloroflexia</taxon>
        <taxon>Chloroflexales</taxon>
        <taxon>Roseiflexineae</taxon>
        <taxon>Roseiflexaceae</taxon>
        <taxon>Roseiflexus</taxon>
    </lineage>
</organism>
<accession>A7NS82</accession>
<sequence length="787" mass="86377">MATDNPRLDVAVFIDFENVYVSVRDKLDVNPNFEIIMDRVADLGRVVIARAYADWYRYPRVTSALYANGIEPMYVPTYYYDRDLGRTGRAIKNSVDMNLCIDAMKTLYTNPNIGKFVLATGDRDFIPLVNAIRQHGKEVIIIGVGGAASGHLAQSADEFIFYEQLLGKKPQPLQADAPRIRMPERGRDVEEVVEPAPSVRMRQEAQSAEHTPPPEPPAPETAREETDIYDMLVRAVHLARERGYVCSFGSLKLVMKELMGGEFKESKYRDSTGKPFAKFKDFALEAERRGKVQVFTSGAVVEVFLPGEDPYKLSQFAQDLKEEPPVSTSTTPVHVDAHIDGRPVSSSRRRRRRRSSTTRTTISPDTITAPSQDEFVVHEDVTDELMTEALHDVMNGESAATDVVFEELLDRLEAERERQEALASFDVPIDEPMLDELPDLEEEPDVTISGDSLVEEPILAAPEPDDQMMIMDRPVELSEPFATPETPVGEPTAHLPETPPFTDAEWQMLREVVVSAGRPLSFAQIHDLMRGARNNAGIVRTNEELRSLIKQAINTGVLRRSGKGARVVYHLAPYETSAATEGVDASAVKASEEAASEPSIIRDAVETMVVSEASAPAPALESPEIVAAEPLAAADVLPADVTDEMPQGKVPEETETAAEPEVLAPAPDAVEEGVVAHGVESPPVVAEGSVMAEETPRETSVTVGVPAEAPVTAVDDHATAESKVVDQPTPRRRRTTVRTNAEADQTTAEARPTRSRSKAAVTAPTEEAPRPTRRRKKVETTEEPTEV</sequence>
<dbReference type="Gene3D" id="3.40.50.1010">
    <property type="entry name" value="5'-nuclease"/>
    <property type="match status" value="1"/>
</dbReference>
<dbReference type="eggNOG" id="COG1432">
    <property type="taxonomic scope" value="Bacteria"/>
</dbReference>
<dbReference type="Pfam" id="PF01936">
    <property type="entry name" value="NYN"/>
    <property type="match status" value="1"/>
</dbReference>
<dbReference type="CDD" id="cd11297">
    <property type="entry name" value="PIN_LabA-like_N_1"/>
    <property type="match status" value="1"/>
</dbReference>
<feature type="region of interest" description="Disordered" evidence="1">
    <location>
        <begin position="688"/>
        <end position="787"/>
    </location>
</feature>
<evidence type="ECO:0000256" key="1">
    <source>
        <dbReference type="SAM" id="MobiDB-lite"/>
    </source>
</evidence>
<dbReference type="InterPro" id="IPR021139">
    <property type="entry name" value="NYN"/>
</dbReference>
<evidence type="ECO:0000259" key="2">
    <source>
        <dbReference type="Pfam" id="PF01936"/>
    </source>
</evidence>
<dbReference type="STRING" id="383372.Rcas_4412"/>
<dbReference type="PANTHER" id="PTHR35811">
    <property type="entry name" value="SLR1870 PROTEIN"/>
    <property type="match status" value="1"/>
</dbReference>
<dbReference type="GO" id="GO:0004540">
    <property type="term" value="F:RNA nuclease activity"/>
    <property type="evidence" value="ECO:0007669"/>
    <property type="project" value="InterPro"/>
</dbReference>
<protein>
    <recommendedName>
        <fullName evidence="2">NYN domain-containing protein</fullName>
    </recommendedName>
</protein>
<dbReference type="PANTHER" id="PTHR35811:SF1">
    <property type="entry name" value="HTH OST-TYPE DOMAIN-CONTAINING PROTEIN"/>
    <property type="match status" value="1"/>
</dbReference>
<dbReference type="RefSeq" id="WP_012122849.1">
    <property type="nucleotide sequence ID" value="NC_009767.1"/>
</dbReference>
<evidence type="ECO:0000313" key="3">
    <source>
        <dbReference type="EMBL" id="ABU60428.1"/>
    </source>
</evidence>
<name>A7NS82_ROSCS</name>
<reference evidence="3 4" key="1">
    <citation type="submission" date="2007-08" db="EMBL/GenBank/DDBJ databases">
        <title>Complete sequence of Roseiflexus castenholzii DSM 13941.</title>
        <authorList>
            <consortium name="US DOE Joint Genome Institute"/>
            <person name="Copeland A."/>
            <person name="Lucas S."/>
            <person name="Lapidus A."/>
            <person name="Barry K."/>
            <person name="Glavina del Rio T."/>
            <person name="Dalin E."/>
            <person name="Tice H."/>
            <person name="Pitluck S."/>
            <person name="Thompson L.S."/>
            <person name="Brettin T."/>
            <person name="Bruce D."/>
            <person name="Detter J.C."/>
            <person name="Han C."/>
            <person name="Tapia R."/>
            <person name="Schmutz J."/>
            <person name="Larimer F."/>
            <person name="Land M."/>
            <person name="Hauser L."/>
            <person name="Kyrpides N."/>
            <person name="Mikhailova N."/>
            <person name="Bryant D.A."/>
            <person name="Hanada S."/>
            <person name="Tsukatani Y."/>
            <person name="Richardson P."/>
        </authorList>
    </citation>
    <scope>NUCLEOTIDE SEQUENCE [LARGE SCALE GENOMIC DNA]</scope>
    <source>
        <strain evidence="4">DSM 13941 / HLO8</strain>
    </source>
</reference>
<proteinExistence type="predicted"/>
<dbReference type="AlphaFoldDB" id="A7NS82"/>
<dbReference type="KEGG" id="rca:Rcas_4412"/>
<feature type="compositionally biased region" description="Basic residues" evidence="1">
    <location>
        <begin position="347"/>
        <end position="356"/>
    </location>
</feature>
<feature type="region of interest" description="Disordered" evidence="1">
    <location>
        <begin position="185"/>
        <end position="224"/>
    </location>
</feature>
<gene>
    <name evidence="3" type="ordered locus">Rcas_4412</name>
</gene>
<dbReference type="EMBL" id="CP000804">
    <property type="protein sequence ID" value="ABU60428.1"/>
    <property type="molecule type" value="Genomic_DNA"/>
</dbReference>
<feature type="domain" description="NYN" evidence="2">
    <location>
        <begin position="10"/>
        <end position="162"/>
    </location>
</feature>
<feature type="region of interest" description="Disordered" evidence="1">
    <location>
        <begin position="322"/>
        <end position="368"/>
    </location>
</feature>
<dbReference type="Proteomes" id="UP000000263">
    <property type="component" value="Chromosome"/>
</dbReference>
<evidence type="ECO:0000313" key="4">
    <source>
        <dbReference type="Proteomes" id="UP000000263"/>
    </source>
</evidence>
<dbReference type="OrthoDB" id="2379772at2"/>